<comment type="subcellular location">
    <subcellularLocation>
        <location evidence="10">Cell membrane</location>
        <topology evidence="10">Multi-pass membrane protein</topology>
    </subcellularLocation>
</comment>
<keyword evidence="2 10" id="KW-0444">Lipid biosynthesis</keyword>
<evidence type="ECO:0000256" key="5">
    <source>
        <dbReference type="ARBA" id="ARBA00022989"/>
    </source>
</evidence>
<dbReference type="GO" id="GO:0005886">
    <property type="term" value="C:plasma membrane"/>
    <property type="evidence" value="ECO:0007669"/>
    <property type="project" value="UniProtKB-SubCell"/>
</dbReference>
<evidence type="ECO:0000256" key="3">
    <source>
        <dbReference type="ARBA" id="ARBA00022679"/>
    </source>
</evidence>
<reference evidence="11" key="1">
    <citation type="submission" date="2020-10" db="EMBL/GenBank/DDBJ databases">
        <authorList>
            <person name="Castelo-Branco R."/>
            <person name="Eusebio N."/>
            <person name="Adriana R."/>
            <person name="Vieira A."/>
            <person name="Brugerolle De Fraissinette N."/>
            <person name="Rezende De Castro R."/>
            <person name="Schneider M.P."/>
            <person name="Vasconcelos V."/>
            <person name="Leao P.N."/>
        </authorList>
    </citation>
    <scope>NUCLEOTIDE SEQUENCE</scope>
    <source>
        <strain evidence="11">LEGE 11479</strain>
    </source>
</reference>
<evidence type="ECO:0000313" key="12">
    <source>
        <dbReference type="Proteomes" id="UP000615026"/>
    </source>
</evidence>
<dbReference type="Pfam" id="PF02660">
    <property type="entry name" value="G3P_acyltransf"/>
    <property type="match status" value="1"/>
</dbReference>
<dbReference type="PANTHER" id="PTHR30309">
    <property type="entry name" value="INNER MEMBRANE PROTEIN YGIH"/>
    <property type="match status" value="1"/>
</dbReference>
<evidence type="ECO:0000256" key="4">
    <source>
        <dbReference type="ARBA" id="ARBA00022692"/>
    </source>
</evidence>
<organism evidence="11 12">
    <name type="scientific">Leptolyngbya cf. ectocarpi LEGE 11479</name>
    <dbReference type="NCBI Taxonomy" id="1828722"/>
    <lineage>
        <taxon>Bacteria</taxon>
        <taxon>Bacillati</taxon>
        <taxon>Cyanobacteriota</taxon>
        <taxon>Cyanophyceae</taxon>
        <taxon>Leptolyngbyales</taxon>
        <taxon>Leptolyngbyaceae</taxon>
        <taxon>Leptolyngbya group</taxon>
        <taxon>Leptolyngbya</taxon>
    </lineage>
</organism>
<accession>A0A928X342</accession>
<dbReference type="AlphaFoldDB" id="A0A928X342"/>
<comment type="subunit">
    <text evidence="10">Probably interacts with PlsX.</text>
</comment>
<keyword evidence="1 10" id="KW-1003">Cell membrane</keyword>
<dbReference type="GO" id="GO:0043772">
    <property type="term" value="F:acyl-phosphate glycerol-3-phosphate acyltransferase activity"/>
    <property type="evidence" value="ECO:0007669"/>
    <property type="project" value="UniProtKB-UniRule"/>
</dbReference>
<comment type="pathway">
    <text evidence="10">Lipid metabolism; phospholipid metabolism.</text>
</comment>
<comment type="similarity">
    <text evidence="10">Belongs to the PlsY family.</text>
</comment>
<keyword evidence="4 10" id="KW-0812">Transmembrane</keyword>
<dbReference type="HAMAP" id="MF_01043">
    <property type="entry name" value="PlsY"/>
    <property type="match status" value="1"/>
</dbReference>
<evidence type="ECO:0000256" key="6">
    <source>
        <dbReference type="ARBA" id="ARBA00023098"/>
    </source>
</evidence>
<dbReference type="InterPro" id="IPR003811">
    <property type="entry name" value="G3P_acylTferase_PlsY"/>
</dbReference>
<keyword evidence="5 10" id="KW-1133">Transmembrane helix</keyword>
<keyword evidence="3 10" id="KW-0808">Transferase</keyword>
<evidence type="ECO:0000313" key="11">
    <source>
        <dbReference type="EMBL" id="MBE9066891.1"/>
    </source>
</evidence>
<evidence type="ECO:0000256" key="9">
    <source>
        <dbReference type="ARBA" id="ARBA00023264"/>
    </source>
</evidence>
<gene>
    <name evidence="10 11" type="primary">plsY</name>
    <name evidence="11" type="ORF">IQ260_09515</name>
</gene>
<evidence type="ECO:0000256" key="10">
    <source>
        <dbReference type="HAMAP-Rule" id="MF_01043"/>
    </source>
</evidence>
<feature type="transmembrane region" description="Helical" evidence="10">
    <location>
        <begin position="55"/>
        <end position="77"/>
    </location>
</feature>
<comment type="function">
    <text evidence="10">Catalyzes the transfer of an acyl group from acyl-phosphate (acyl-PO(4)) to glycerol-3-phosphate (G3P) to form lysophosphatidic acid (LPA). This enzyme utilizes acyl-phosphate as fatty acyl donor, but not acyl-CoA or acyl-ACP.</text>
</comment>
<dbReference type="RefSeq" id="WP_193992868.1">
    <property type="nucleotide sequence ID" value="NZ_JADEXP010000064.1"/>
</dbReference>
<dbReference type="EC" id="2.3.1.275" evidence="10"/>
<dbReference type="PANTHER" id="PTHR30309:SF0">
    <property type="entry name" value="GLYCEROL-3-PHOSPHATE ACYLTRANSFERASE-RELATED"/>
    <property type="match status" value="1"/>
</dbReference>
<feature type="transmembrane region" description="Helical" evidence="10">
    <location>
        <begin position="171"/>
        <end position="186"/>
    </location>
</feature>
<evidence type="ECO:0000256" key="7">
    <source>
        <dbReference type="ARBA" id="ARBA00023136"/>
    </source>
</evidence>
<keyword evidence="9 10" id="KW-1208">Phospholipid metabolism</keyword>
<keyword evidence="12" id="KW-1185">Reference proteome</keyword>
<sequence length="206" mass="21336">MVWWITGGLLVLAYLLGSLPTGFAIAKLVQGIDIREHGSGNTGATNVFRVVGKQAGITVLVIDLLKGLTAVLVARLVMTHADGVSDLSIWVQMLAALLAIVGHSRSVWLNFTGGKSAATGLGVLLALAWPVGLGTAAIFGLVFGLSRTVSLGSIAAATAAPLLMFFTGQPLPFVLLAALGGVYVIIRHRSNISRLLAGTEPKLDNS</sequence>
<dbReference type="SMART" id="SM01207">
    <property type="entry name" value="G3P_acyltransf"/>
    <property type="match status" value="1"/>
</dbReference>
<feature type="transmembrane region" description="Helical" evidence="10">
    <location>
        <begin position="120"/>
        <end position="142"/>
    </location>
</feature>
<dbReference type="GO" id="GO:0008654">
    <property type="term" value="P:phospholipid biosynthetic process"/>
    <property type="evidence" value="ECO:0007669"/>
    <property type="project" value="UniProtKB-UniRule"/>
</dbReference>
<keyword evidence="8 10" id="KW-0594">Phospholipid biosynthesis</keyword>
<keyword evidence="6 10" id="KW-0443">Lipid metabolism</keyword>
<dbReference type="Proteomes" id="UP000615026">
    <property type="component" value="Unassembled WGS sequence"/>
</dbReference>
<evidence type="ECO:0000256" key="1">
    <source>
        <dbReference type="ARBA" id="ARBA00022475"/>
    </source>
</evidence>
<dbReference type="EMBL" id="JADEXP010000064">
    <property type="protein sequence ID" value="MBE9066891.1"/>
    <property type="molecule type" value="Genomic_DNA"/>
</dbReference>
<comment type="caution">
    <text evidence="11">The sequence shown here is derived from an EMBL/GenBank/DDBJ whole genome shotgun (WGS) entry which is preliminary data.</text>
</comment>
<name>A0A928X342_LEPEC</name>
<evidence type="ECO:0000256" key="8">
    <source>
        <dbReference type="ARBA" id="ARBA00023209"/>
    </source>
</evidence>
<evidence type="ECO:0000256" key="2">
    <source>
        <dbReference type="ARBA" id="ARBA00022516"/>
    </source>
</evidence>
<feature type="transmembrane region" description="Helical" evidence="10">
    <location>
        <begin position="89"/>
        <end position="108"/>
    </location>
</feature>
<keyword evidence="11" id="KW-0012">Acyltransferase</keyword>
<proteinExistence type="inferred from homology"/>
<comment type="catalytic activity">
    <reaction evidence="10">
        <text>an acyl phosphate + sn-glycerol 3-phosphate = a 1-acyl-sn-glycero-3-phosphate + phosphate</text>
        <dbReference type="Rhea" id="RHEA:34075"/>
        <dbReference type="ChEBI" id="CHEBI:43474"/>
        <dbReference type="ChEBI" id="CHEBI:57597"/>
        <dbReference type="ChEBI" id="CHEBI:57970"/>
        <dbReference type="ChEBI" id="CHEBI:59918"/>
        <dbReference type="EC" id="2.3.1.275"/>
    </reaction>
</comment>
<keyword evidence="7 10" id="KW-0472">Membrane</keyword>
<dbReference type="NCBIfam" id="TIGR00023">
    <property type="entry name" value="glycerol-3-phosphate 1-O-acyltransferase PlsY"/>
    <property type="match status" value="1"/>
</dbReference>
<protein>
    <recommendedName>
        <fullName evidence="10">Glycerol-3-phosphate acyltransferase</fullName>
    </recommendedName>
    <alternativeName>
        <fullName evidence="10">Acyl-PO4 G3P acyltransferase</fullName>
    </alternativeName>
    <alternativeName>
        <fullName evidence="10">Acyl-phosphate--glycerol-3-phosphate acyltransferase</fullName>
    </alternativeName>
    <alternativeName>
        <fullName evidence="10">G3P acyltransferase</fullName>
        <shortName evidence="10">GPAT</shortName>
        <ecNumber evidence="10">2.3.1.275</ecNumber>
    </alternativeName>
    <alternativeName>
        <fullName evidence="10">Lysophosphatidic acid synthase</fullName>
        <shortName evidence="10">LPA synthase</shortName>
    </alternativeName>
</protein>